<reference evidence="1" key="1">
    <citation type="submission" date="2022-03" db="EMBL/GenBank/DDBJ databases">
        <title>Interactions between chemoautotrophic and heterotrophic bacteria.</title>
        <authorList>
            <person name="Santoro A."/>
        </authorList>
    </citation>
    <scope>NUCLEOTIDE SEQUENCE</scope>
    <source>
        <strain evidence="1">Nb-106</strain>
    </source>
</reference>
<gene>
    <name evidence="1" type="ORF">J2S34_002317</name>
</gene>
<sequence length="121" mass="13697">MQTKDDGTHVILPVAGRRMASSDHAGLLVMMPRESDGEMRRDGSSAANVQPKHPVAERGRVHGVPDFSSYEVLRIAAKREVVLSSEKDKRRWRKRARDPDRLRAQGYKAMHSCFAAHRRHA</sequence>
<keyword evidence="2" id="KW-1185">Reference proteome</keyword>
<dbReference type="EMBL" id="JALJZS010000002">
    <property type="protein sequence ID" value="MCP1999869.1"/>
    <property type="molecule type" value="Genomic_DNA"/>
</dbReference>
<dbReference type="Proteomes" id="UP001205486">
    <property type="component" value="Unassembled WGS sequence"/>
</dbReference>
<evidence type="ECO:0000313" key="2">
    <source>
        <dbReference type="Proteomes" id="UP001205486"/>
    </source>
</evidence>
<comment type="caution">
    <text evidence="1">The sequence shown here is derived from an EMBL/GenBank/DDBJ whole genome shotgun (WGS) entry which is preliminary data.</text>
</comment>
<name>A0ACC6AKF9_NITWI</name>
<accession>A0ACC6AKF9</accession>
<proteinExistence type="predicted"/>
<evidence type="ECO:0000313" key="1">
    <source>
        <dbReference type="EMBL" id="MCP1999869.1"/>
    </source>
</evidence>
<organism evidence="1 2">
    <name type="scientific">Nitrobacter winogradskyi</name>
    <name type="common">Nitrobacter agilis</name>
    <dbReference type="NCBI Taxonomy" id="913"/>
    <lineage>
        <taxon>Bacteria</taxon>
        <taxon>Pseudomonadati</taxon>
        <taxon>Pseudomonadota</taxon>
        <taxon>Alphaproteobacteria</taxon>
        <taxon>Hyphomicrobiales</taxon>
        <taxon>Nitrobacteraceae</taxon>
        <taxon>Nitrobacter</taxon>
    </lineage>
</organism>
<protein>
    <submittedName>
        <fullName evidence="1">Uncharacterized protein</fullName>
    </submittedName>
</protein>